<keyword evidence="1" id="KW-0472">Membrane</keyword>
<gene>
    <name evidence="2" type="ORF">KGD82_07630</name>
</gene>
<dbReference type="PANTHER" id="PTHR36178:SF1">
    <property type="entry name" value="SODIUM_GLUTAMATE SYMPORTER"/>
    <property type="match status" value="1"/>
</dbReference>
<reference evidence="2" key="1">
    <citation type="submission" date="2021-05" db="EMBL/GenBank/DDBJ databases">
        <authorList>
            <person name="Kaiqin L."/>
            <person name="Jian G."/>
        </authorList>
    </citation>
    <scope>NUCLEOTIDE SEQUENCE</scope>
    <source>
        <strain evidence="2">HDS5</strain>
    </source>
</reference>
<dbReference type="GO" id="GO:0015813">
    <property type="term" value="P:L-glutamate transmembrane transport"/>
    <property type="evidence" value="ECO:0007669"/>
    <property type="project" value="InterPro"/>
</dbReference>
<accession>A0A975QLG8</accession>
<keyword evidence="1" id="KW-1133">Transmembrane helix</keyword>
<evidence type="ECO:0000256" key="1">
    <source>
        <dbReference type="SAM" id="Phobius"/>
    </source>
</evidence>
<feature type="transmembrane region" description="Helical" evidence="1">
    <location>
        <begin position="53"/>
        <end position="75"/>
    </location>
</feature>
<sequence>MIGGLLVQLAISRTRFRVLVDKPTLNAIAGVALDFLVVAAIASLAVPIMLANWIPLTIVMLAMAGVSVLIYFHVGPRIFREDWAENSIAQFGAQTGVVAIGLMLLRAADPQMRSNAYRAFALRSPSSAPSSAEG</sequence>
<proteinExistence type="predicted"/>
<protein>
    <submittedName>
        <fullName evidence="2">Uncharacterized protein</fullName>
    </submittedName>
</protein>
<evidence type="ECO:0000313" key="3">
    <source>
        <dbReference type="Proteomes" id="UP000682416"/>
    </source>
</evidence>
<dbReference type="Proteomes" id="UP000682416">
    <property type="component" value="Chromosome"/>
</dbReference>
<evidence type="ECO:0000313" key="2">
    <source>
        <dbReference type="EMBL" id="QVJ02407.1"/>
    </source>
</evidence>
<dbReference type="PANTHER" id="PTHR36178">
    <property type="entry name" value="SLR0625 PROTEIN"/>
    <property type="match status" value="1"/>
</dbReference>
<feature type="transmembrane region" description="Helical" evidence="1">
    <location>
        <begin position="87"/>
        <end position="108"/>
    </location>
</feature>
<keyword evidence="1" id="KW-0812">Transmembrane</keyword>
<feature type="transmembrane region" description="Helical" evidence="1">
    <location>
        <begin position="25"/>
        <end position="46"/>
    </location>
</feature>
<dbReference type="InterPro" id="IPR004445">
    <property type="entry name" value="GltS"/>
</dbReference>
<dbReference type="EMBL" id="CP074402">
    <property type="protein sequence ID" value="QVJ02407.1"/>
    <property type="molecule type" value="Genomic_DNA"/>
</dbReference>
<dbReference type="KEGG" id="nec:KGD82_07630"/>
<name>A0A975QLG8_9ACTN</name>
<dbReference type="AlphaFoldDB" id="A0A975QLG8"/>
<dbReference type="GO" id="GO:0015501">
    <property type="term" value="F:glutamate:sodium symporter activity"/>
    <property type="evidence" value="ECO:0007669"/>
    <property type="project" value="InterPro"/>
</dbReference>
<dbReference type="GO" id="GO:0016020">
    <property type="term" value="C:membrane"/>
    <property type="evidence" value="ECO:0007669"/>
    <property type="project" value="InterPro"/>
</dbReference>
<organism evidence="2 3">
    <name type="scientific">Nocardiopsis eucommiae</name>
    <dbReference type="NCBI Taxonomy" id="2831970"/>
    <lineage>
        <taxon>Bacteria</taxon>
        <taxon>Bacillati</taxon>
        <taxon>Actinomycetota</taxon>
        <taxon>Actinomycetes</taxon>
        <taxon>Streptosporangiales</taxon>
        <taxon>Nocardiopsidaceae</taxon>
        <taxon>Nocardiopsis</taxon>
    </lineage>
</organism>
<keyword evidence="3" id="KW-1185">Reference proteome</keyword>